<evidence type="ECO:0008006" key="4">
    <source>
        <dbReference type="Google" id="ProtNLM"/>
    </source>
</evidence>
<reference evidence="2" key="1">
    <citation type="journal article" date="2014" name="Int. J. Syst. Evol. Microbiol.">
        <title>Complete genome sequence of Corynebacterium casei LMG S-19264T (=DSM 44701T), isolated from a smear-ripened cheese.</title>
        <authorList>
            <consortium name="US DOE Joint Genome Institute (JGI-PGF)"/>
            <person name="Walter F."/>
            <person name="Albersmeier A."/>
            <person name="Kalinowski J."/>
            <person name="Ruckert C."/>
        </authorList>
    </citation>
    <scope>NUCLEOTIDE SEQUENCE</scope>
    <source>
        <strain evidence="2">VKM Ac-2007</strain>
    </source>
</reference>
<gene>
    <name evidence="2" type="ORF">GCM10017600_05360</name>
</gene>
<evidence type="ECO:0000313" key="2">
    <source>
        <dbReference type="EMBL" id="GLK07131.1"/>
    </source>
</evidence>
<dbReference type="EMBL" id="BSEV01000001">
    <property type="protein sequence ID" value="GLK07131.1"/>
    <property type="molecule type" value="Genomic_DNA"/>
</dbReference>
<protein>
    <recommendedName>
        <fullName evidence="4">SH3 domain-containing protein</fullName>
    </recommendedName>
</protein>
<accession>A0A9W6HWL2</accession>
<keyword evidence="3" id="KW-1185">Reference proteome</keyword>
<comment type="caution">
    <text evidence="2">The sequence shown here is derived from an EMBL/GenBank/DDBJ whole genome shotgun (WGS) entry which is preliminary data.</text>
</comment>
<sequence length="102" mass="11361">MRKSVKLALVNVSACISLVAGSAVGATPAWAAGCRKVEASSIKYYQFPTGNPTLYPHRLRKGAKVWVDGHSNSRYYVRTKVGEQWWWGWINDGLSKTKSTRC</sequence>
<reference evidence="2" key="2">
    <citation type="submission" date="2023-01" db="EMBL/GenBank/DDBJ databases">
        <authorList>
            <person name="Sun Q."/>
            <person name="Evtushenko L."/>
        </authorList>
    </citation>
    <scope>NUCLEOTIDE SEQUENCE</scope>
    <source>
        <strain evidence="2">VKM Ac-2007</strain>
    </source>
</reference>
<dbReference type="PROSITE" id="PS51257">
    <property type="entry name" value="PROKAR_LIPOPROTEIN"/>
    <property type="match status" value="1"/>
</dbReference>
<evidence type="ECO:0000313" key="3">
    <source>
        <dbReference type="Proteomes" id="UP001143474"/>
    </source>
</evidence>
<feature type="signal peptide" evidence="1">
    <location>
        <begin position="1"/>
        <end position="31"/>
    </location>
</feature>
<dbReference type="AlphaFoldDB" id="A0A9W6HWL2"/>
<feature type="chain" id="PRO_5040855841" description="SH3 domain-containing protein" evidence="1">
    <location>
        <begin position="32"/>
        <end position="102"/>
    </location>
</feature>
<dbReference type="Proteomes" id="UP001143474">
    <property type="component" value="Unassembled WGS sequence"/>
</dbReference>
<evidence type="ECO:0000256" key="1">
    <source>
        <dbReference type="SAM" id="SignalP"/>
    </source>
</evidence>
<keyword evidence="1" id="KW-0732">Signal</keyword>
<name>A0A9W6HWL2_9ACTN</name>
<organism evidence="2 3">
    <name type="scientific">Streptosporangium carneum</name>
    <dbReference type="NCBI Taxonomy" id="47481"/>
    <lineage>
        <taxon>Bacteria</taxon>
        <taxon>Bacillati</taxon>
        <taxon>Actinomycetota</taxon>
        <taxon>Actinomycetes</taxon>
        <taxon>Streptosporangiales</taxon>
        <taxon>Streptosporangiaceae</taxon>
        <taxon>Streptosporangium</taxon>
    </lineage>
</organism>
<proteinExistence type="predicted"/>